<name>A0AC35GL34_9BILA</name>
<accession>A0AC35GL34</accession>
<protein>
    <submittedName>
        <fullName evidence="2">Protein kinase domain-containing protein</fullName>
    </submittedName>
</protein>
<dbReference type="Proteomes" id="UP000887580">
    <property type="component" value="Unplaced"/>
</dbReference>
<reference evidence="2" key="1">
    <citation type="submission" date="2022-11" db="UniProtKB">
        <authorList>
            <consortium name="WormBaseParasite"/>
        </authorList>
    </citation>
    <scope>IDENTIFICATION</scope>
</reference>
<organism evidence="1 2">
    <name type="scientific">Panagrolaimus sp. PS1159</name>
    <dbReference type="NCBI Taxonomy" id="55785"/>
    <lineage>
        <taxon>Eukaryota</taxon>
        <taxon>Metazoa</taxon>
        <taxon>Ecdysozoa</taxon>
        <taxon>Nematoda</taxon>
        <taxon>Chromadorea</taxon>
        <taxon>Rhabditida</taxon>
        <taxon>Tylenchina</taxon>
        <taxon>Panagrolaimomorpha</taxon>
        <taxon>Panagrolaimoidea</taxon>
        <taxon>Panagrolaimidae</taxon>
        <taxon>Panagrolaimus</taxon>
    </lineage>
</organism>
<sequence length="391" mass="44791">MDAIFVHDMLNIINERENNEAFDATTIKEKQAKDIVDFGDLLEQTLKGKPGSSTFMDFIEKCKKGALVEDLILHTYFERSTKTISKLLHKGYYGFKKLGTGTYGIDTANIHGDVILVSSKTDGQEYAVKYLSLNSDLEKAKKEIKRETYLSTLNHPNIVRYFHSWTENFNKEDSDEDSSDSNDDTTNRRIYIQMEYCECGTIRELINSKQFIGNIDLLWYLFRGTLNGLVYIHRRKIVHKDLKPENIFFDRSLSAKIGDFGCATVQLRPEREDMENLGLLNSSTAAGSKPYAPLDTPIDTPFDIHSMGVILFELFLPLENAQLSEAIEKKKHNNFPEDFANWAKRLKLTDLQIVIKTMLSISPGNRPTAEKILEITPPVRSQKMFKISYEK</sequence>
<proteinExistence type="predicted"/>
<evidence type="ECO:0000313" key="1">
    <source>
        <dbReference type="Proteomes" id="UP000887580"/>
    </source>
</evidence>
<evidence type="ECO:0000313" key="2">
    <source>
        <dbReference type="WBParaSite" id="PS1159_v2.g5974.t1"/>
    </source>
</evidence>
<dbReference type="WBParaSite" id="PS1159_v2.g5974.t1">
    <property type="protein sequence ID" value="PS1159_v2.g5974.t1"/>
    <property type="gene ID" value="PS1159_v2.g5974"/>
</dbReference>